<reference evidence="2" key="1">
    <citation type="submission" date="2021-03" db="EMBL/GenBank/DDBJ databases">
        <title>Revisited historic fungal species revealed as producer of novel bioactive compounds through whole genome sequencing and comparative genomics.</title>
        <authorList>
            <person name="Vignolle G.A."/>
            <person name="Hochenegger N."/>
            <person name="Mach R.L."/>
            <person name="Mach-Aigner A.R."/>
            <person name="Javad Rahimi M."/>
            <person name="Salim K.A."/>
            <person name="Chan C.M."/>
            <person name="Lim L.B.L."/>
            <person name="Cai F."/>
            <person name="Druzhinina I.S."/>
            <person name="U'Ren J.M."/>
            <person name="Derntl C."/>
        </authorList>
    </citation>
    <scope>NUCLEOTIDE SEQUENCE</scope>
    <source>
        <strain evidence="2">TUCIM 5799</strain>
    </source>
</reference>
<dbReference type="PANTHER" id="PTHR31014">
    <property type="entry name" value="MITOCHONDRIAL TRANSLATION SYSTEM COMPONENT PET127-RELATED"/>
    <property type="match status" value="1"/>
</dbReference>
<feature type="compositionally biased region" description="Low complexity" evidence="1">
    <location>
        <begin position="222"/>
        <end position="236"/>
    </location>
</feature>
<comment type="caution">
    <text evidence="2">The sequence shown here is derived from an EMBL/GenBank/DDBJ whole genome shotgun (WGS) entry which is preliminary data.</text>
</comment>
<organism evidence="2 3">
    <name type="scientific">Neoarthrinium moseri</name>
    <dbReference type="NCBI Taxonomy" id="1658444"/>
    <lineage>
        <taxon>Eukaryota</taxon>
        <taxon>Fungi</taxon>
        <taxon>Dikarya</taxon>
        <taxon>Ascomycota</taxon>
        <taxon>Pezizomycotina</taxon>
        <taxon>Sordariomycetes</taxon>
        <taxon>Xylariomycetidae</taxon>
        <taxon>Amphisphaeriales</taxon>
        <taxon>Apiosporaceae</taxon>
        <taxon>Neoarthrinium</taxon>
    </lineage>
</organism>
<feature type="compositionally biased region" description="Basic residues" evidence="1">
    <location>
        <begin position="194"/>
        <end position="205"/>
    </location>
</feature>
<feature type="region of interest" description="Disordered" evidence="1">
    <location>
        <begin position="678"/>
        <end position="706"/>
    </location>
</feature>
<feature type="region of interest" description="Disordered" evidence="1">
    <location>
        <begin position="1038"/>
        <end position="1077"/>
    </location>
</feature>
<dbReference type="Proteomes" id="UP000829685">
    <property type="component" value="Unassembled WGS sequence"/>
</dbReference>
<proteinExistence type="predicted"/>
<feature type="region of interest" description="Disordered" evidence="1">
    <location>
        <begin position="31"/>
        <end position="120"/>
    </location>
</feature>
<dbReference type="Pfam" id="PF08634">
    <property type="entry name" value="Pet127"/>
    <property type="match status" value="1"/>
</dbReference>
<dbReference type="EMBL" id="JAFIMR010000007">
    <property type="protein sequence ID" value="KAI1876386.1"/>
    <property type="molecule type" value="Genomic_DNA"/>
</dbReference>
<dbReference type="GO" id="GO:0000964">
    <property type="term" value="P:mitochondrial RNA 5'-end processing"/>
    <property type="evidence" value="ECO:0007669"/>
    <property type="project" value="TreeGrafter"/>
</dbReference>
<feature type="compositionally biased region" description="Basic and acidic residues" evidence="1">
    <location>
        <begin position="211"/>
        <end position="221"/>
    </location>
</feature>
<feature type="compositionally biased region" description="Basic and acidic residues" evidence="1">
    <location>
        <begin position="70"/>
        <end position="82"/>
    </location>
</feature>
<dbReference type="InterPro" id="IPR013943">
    <property type="entry name" value="Pet127"/>
</dbReference>
<dbReference type="GO" id="GO:0005740">
    <property type="term" value="C:mitochondrial envelope"/>
    <property type="evidence" value="ECO:0007669"/>
    <property type="project" value="TreeGrafter"/>
</dbReference>
<name>A0A9P9WR62_9PEZI</name>
<evidence type="ECO:0000313" key="3">
    <source>
        <dbReference type="Proteomes" id="UP000829685"/>
    </source>
</evidence>
<feature type="compositionally biased region" description="Polar residues" evidence="1">
    <location>
        <begin position="694"/>
        <end position="706"/>
    </location>
</feature>
<feature type="compositionally biased region" description="Polar residues" evidence="1">
    <location>
        <begin position="764"/>
        <end position="782"/>
    </location>
</feature>
<feature type="region of interest" description="Disordered" evidence="1">
    <location>
        <begin position="898"/>
        <end position="957"/>
    </location>
</feature>
<protein>
    <submittedName>
        <fullName evidence="2">Uncharacterized protein</fullName>
    </submittedName>
</protein>
<feature type="region of interest" description="Disordered" evidence="1">
    <location>
        <begin position="155"/>
        <end position="244"/>
    </location>
</feature>
<keyword evidence="3" id="KW-1185">Reference proteome</keyword>
<accession>A0A9P9WR62</accession>
<feature type="compositionally biased region" description="Polar residues" evidence="1">
    <location>
        <begin position="847"/>
        <end position="856"/>
    </location>
</feature>
<feature type="compositionally biased region" description="Acidic residues" evidence="1">
    <location>
        <begin position="834"/>
        <end position="844"/>
    </location>
</feature>
<feature type="compositionally biased region" description="Low complexity" evidence="1">
    <location>
        <begin position="935"/>
        <end position="945"/>
    </location>
</feature>
<evidence type="ECO:0000256" key="1">
    <source>
        <dbReference type="SAM" id="MobiDB-lite"/>
    </source>
</evidence>
<feature type="compositionally biased region" description="Basic and acidic residues" evidence="1">
    <location>
        <begin position="1041"/>
        <end position="1064"/>
    </location>
</feature>
<gene>
    <name evidence="2" type="ORF">JX265_003912</name>
</gene>
<dbReference type="AlphaFoldDB" id="A0A9P9WR62"/>
<feature type="region of interest" description="Disordered" evidence="1">
    <location>
        <begin position="764"/>
        <end position="856"/>
    </location>
</feature>
<feature type="compositionally biased region" description="Acidic residues" evidence="1">
    <location>
        <begin position="946"/>
        <end position="956"/>
    </location>
</feature>
<sequence length="1077" mass="120600">MLRLRSQVICRLGPHSIRPSCLLARPAASGFDPSIAAAGNRLHNGRTYATKRAKRATSPDTTETEPVPEPEPKSEPEPEPKPSEPAPSAPSPPETAGPKATVEKVKLKKVRQTKTVPQKRQPEYLRPLDILQGTLAALRNVIDLQSDKIGQLMMQGDRRHRPQLNSADTGISSESSTRRYTRRKPPADDEKARRSTTSRKWHPSRKPSSPRTKEGRTRPQEDQASSIQSSDAAQSQREGRLGKPLEISQVDSSDLELVPIEKHQPPVPPVSYGLDRVLFNPGVYHLQDPRSRVFNFDPYLARIMPIEDFDFDALKQYVTSSKDETLMSVAREYKKKYTGSTSSMTSMLSHFHYLLSAWRPLNSQMLTKDFDAPSNSFTRLLKGPSAVFLHWKDGVYAIDADKEFDSATILSTLGKSMEKLLTLPKEEYERYRHVNSDQISEAERNAAEAYHYTGLGDFMMRSQLDAHDPRIPGTGMFDIKTRAVISIRMDSKEFHKGVGYEIRRRHGNWESYEREYHDMIRSAFMKYSLQVRMGRMDGIFVAYHNTRRIFGFQYIPLEEMDLALHGTEDLTLGDKEFKLSLSLLNNVLDRASKKFPKQSLRLHFETRPSTRAPFMYIFAKPVTPGEAEAVQNANKASVEAFERRFLRRKKDGSGAMATPESDAEMGENAVIEEMAEAEKNSLAEEDNRDASESAELQEQSDATSSWEEIQSMVEEAMEDEELGVGAVREAIEGALEDSGLLEALHPEEAREYVHAVLSAVTSGPVETSAGTTTDASQVSESNAEGAEVVDAPEPGIRIPDSDRQSQVTHLETGSEDAGVRTGSLLETSIPQKEQEEESELEDDKNEISTSPNMSTLRNLILRMTRKVDGQSSVTEQLNAKDSSRLEEFERILTKLVAESREDSGKQEAVESGDTSPASGVDDDSPPTTTSSGEPAESLTRAATEAAEAESQEEPEELFGMVLTIRNKVNGTYVERPEKLSEDDNWNVEYTITELADKQAHNLYKMCKRRRAGTFQQAASGRSSAWKTSFDGSLAKYSQAGREFREDEDRRARDQPVHIMGERQPKPYHMVFGSSNQD</sequence>
<evidence type="ECO:0000313" key="2">
    <source>
        <dbReference type="EMBL" id="KAI1876386.1"/>
    </source>
</evidence>
<feature type="compositionally biased region" description="Basic and acidic residues" evidence="1">
    <location>
        <begin position="898"/>
        <end position="908"/>
    </location>
</feature>
<feature type="compositionally biased region" description="Pro residues" evidence="1">
    <location>
        <begin position="83"/>
        <end position="95"/>
    </location>
</feature>
<dbReference type="PANTHER" id="PTHR31014:SF0">
    <property type="entry name" value="MITOCHONDRIAL TRANSLATION SYSTEM COMPONENT PET127-RELATED"/>
    <property type="match status" value="1"/>
</dbReference>